<dbReference type="Pfam" id="PF07687">
    <property type="entry name" value="M20_dimer"/>
    <property type="match status" value="1"/>
</dbReference>
<dbReference type="PANTHER" id="PTHR30575">
    <property type="entry name" value="PEPTIDASE M20"/>
    <property type="match status" value="1"/>
</dbReference>
<dbReference type="Pfam" id="PF01546">
    <property type="entry name" value="Peptidase_M20"/>
    <property type="match status" value="2"/>
</dbReference>
<dbReference type="InterPro" id="IPR011650">
    <property type="entry name" value="Peptidase_M20_dimer"/>
</dbReference>
<dbReference type="Proteomes" id="UP001159427">
    <property type="component" value="Unassembled WGS sequence"/>
</dbReference>
<sequence>MAASDAEVLKEKAKEAIDTYSSELFDLNRCIWQNPELGFNEIYAHDQLTEYLAARGFDVTPHYTLDTAFRAETGEDGGLTVGLICEYDALPEVGHACGHNLIAESGVAAALGLKIALEAVNQKRKLKIVVFGTPAEEGGGGKILMINNGCFKGVDFCMMVHPSPVDMLKPTILARDKVTVTYKGHASHAAAFPWEGVNALDAAVGFDVTPHYTLDTAFRAETGEDGGLTVGLICEYDALPEVGHACGHNLIAESGVAAALGLKIALEAVNQKRKLKIVVFGTPAEEGGGGKILMINNGCFKGVDFCMMVHPSPVDMLKPTILARDKVTVTYKGHASHAAAFPWEGVNALDAAVMAYNSISVLRQQMKPTWRVHGIITEGGVKPNIIPDRTQLKYYLRAPTVEELELLRQKVTSCFEATATATGCKVFAEWGAMRYEDLVSNDTLAELYKANAESLGVTFICADFLASTDMGNVSHEVPSIHPVYAIDTTAPNHSHAFTTAAITEKANERTLIASKAMAMTAIDVLCNSDLINKVKKDFNN</sequence>
<organism evidence="2 3">
    <name type="scientific">Porites evermanni</name>
    <dbReference type="NCBI Taxonomy" id="104178"/>
    <lineage>
        <taxon>Eukaryota</taxon>
        <taxon>Metazoa</taxon>
        <taxon>Cnidaria</taxon>
        <taxon>Anthozoa</taxon>
        <taxon>Hexacorallia</taxon>
        <taxon>Scleractinia</taxon>
        <taxon>Fungiina</taxon>
        <taxon>Poritidae</taxon>
        <taxon>Porites</taxon>
    </lineage>
</organism>
<proteinExistence type="predicted"/>
<feature type="domain" description="Peptidase M20 dimerisation" evidence="1">
    <location>
        <begin position="327"/>
        <end position="418"/>
    </location>
</feature>
<name>A0ABN8QZ36_9CNID</name>
<reference evidence="2 3" key="1">
    <citation type="submission" date="2022-05" db="EMBL/GenBank/DDBJ databases">
        <authorList>
            <consortium name="Genoscope - CEA"/>
            <person name="William W."/>
        </authorList>
    </citation>
    <scope>NUCLEOTIDE SEQUENCE [LARGE SCALE GENOMIC DNA]</scope>
</reference>
<dbReference type="Gene3D" id="3.40.630.10">
    <property type="entry name" value="Zn peptidases"/>
    <property type="match status" value="2"/>
</dbReference>
<dbReference type="Gene3D" id="3.30.70.360">
    <property type="match status" value="1"/>
</dbReference>
<dbReference type="NCBIfam" id="TIGR01891">
    <property type="entry name" value="amidohydrolases"/>
    <property type="match status" value="1"/>
</dbReference>
<dbReference type="InterPro" id="IPR017439">
    <property type="entry name" value="Amidohydrolase"/>
</dbReference>
<dbReference type="CDD" id="cd05672">
    <property type="entry name" value="M20_ACY1L2-like"/>
    <property type="match status" value="1"/>
</dbReference>
<comment type="caution">
    <text evidence="2">The sequence shown here is derived from an EMBL/GenBank/DDBJ whole genome shotgun (WGS) entry which is preliminary data.</text>
</comment>
<dbReference type="InterPro" id="IPR052030">
    <property type="entry name" value="Peptidase_M20/M20A_hydrolases"/>
</dbReference>
<dbReference type="SUPFAM" id="SSF53187">
    <property type="entry name" value="Zn-dependent exopeptidases"/>
    <property type="match status" value="2"/>
</dbReference>
<evidence type="ECO:0000313" key="2">
    <source>
        <dbReference type="EMBL" id="CAH3172313.1"/>
    </source>
</evidence>
<accession>A0ABN8QZ36</accession>
<evidence type="ECO:0000259" key="1">
    <source>
        <dbReference type="Pfam" id="PF07687"/>
    </source>
</evidence>
<protein>
    <recommendedName>
        <fullName evidence="1">Peptidase M20 dimerisation domain-containing protein</fullName>
    </recommendedName>
</protein>
<dbReference type="SUPFAM" id="SSF55031">
    <property type="entry name" value="Bacterial exopeptidase dimerisation domain"/>
    <property type="match status" value="1"/>
</dbReference>
<dbReference type="PANTHER" id="PTHR30575:SF0">
    <property type="entry name" value="XAA-ARG DIPEPTIDASE"/>
    <property type="match status" value="1"/>
</dbReference>
<dbReference type="InterPro" id="IPR002933">
    <property type="entry name" value="Peptidase_M20"/>
</dbReference>
<evidence type="ECO:0000313" key="3">
    <source>
        <dbReference type="Proteomes" id="UP001159427"/>
    </source>
</evidence>
<keyword evidence="3" id="KW-1185">Reference proteome</keyword>
<dbReference type="EMBL" id="CALNXI010001569">
    <property type="protein sequence ID" value="CAH3172313.1"/>
    <property type="molecule type" value="Genomic_DNA"/>
</dbReference>
<gene>
    <name evidence="2" type="ORF">PEVE_00008325</name>
</gene>
<dbReference type="InterPro" id="IPR036264">
    <property type="entry name" value="Bact_exopeptidase_dim_dom"/>
</dbReference>